<dbReference type="PANTHER" id="PTHR45783">
    <property type="entry name" value="KINESIN LIGHT CHAIN"/>
    <property type="match status" value="1"/>
</dbReference>
<dbReference type="PRINTS" id="PR00381">
    <property type="entry name" value="KINESINLIGHT"/>
</dbReference>
<evidence type="ECO:0000313" key="14">
    <source>
        <dbReference type="EMBL" id="CAH3040801.1"/>
    </source>
</evidence>
<feature type="coiled-coil region" evidence="12">
    <location>
        <begin position="86"/>
        <end position="141"/>
    </location>
</feature>
<organism evidence="14 15">
    <name type="scientific">Porites lobata</name>
    <dbReference type="NCBI Taxonomy" id="104759"/>
    <lineage>
        <taxon>Eukaryota</taxon>
        <taxon>Metazoa</taxon>
        <taxon>Cnidaria</taxon>
        <taxon>Anthozoa</taxon>
        <taxon>Hexacorallia</taxon>
        <taxon>Scleractinia</taxon>
        <taxon>Fungiina</taxon>
        <taxon>Poritidae</taxon>
        <taxon>Porites</taxon>
    </lineage>
</organism>
<evidence type="ECO:0000256" key="13">
    <source>
        <dbReference type="SAM" id="MobiDB-lite"/>
    </source>
</evidence>
<dbReference type="PANTHER" id="PTHR45783:SF3">
    <property type="entry name" value="KINESIN LIGHT CHAIN"/>
    <property type="match status" value="1"/>
</dbReference>
<feature type="compositionally biased region" description="Basic and acidic residues" evidence="13">
    <location>
        <begin position="529"/>
        <end position="540"/>
    </location>
</feature>
<evidence type="ECO:0000256" key="11">
    <source>
        <dbReference type="RuleBase" id="RU367020"/>
    </source>
</evidence>
<comment type="subunit">
    <text evidence="11">Oligomeric complex composed of two heavy chains and two light chains.</text>
</comment>
<dbReference type="Proteomes" id="UP001159405">
    <property type="component" value="Unassembled WGS sequence"/>
</dbReference>
<keyword evidence="9 11" id="KW-0206">Cytoskeleton</keyword>
<evidence type="ECO:0000256" key="3">
    <source>
        <dbReference type="ARBA" id="ARBA00022490"/>
    </source>
</evidence>
<feature type="repeat" description="TPR" evidence="10">
    <location>
        <begin position="324"/>
        <end position="357"/>
    </location>
</feature>
<dbReference type="Gene3D" id="1.25.40.10">
    <property type="entry name" value="Tetratricopeptide repeat domain"/>
    <property type="match status" value="1"/>
</dbReference>
<keyword evidence="6 10" id="KW-0802">TPR repeat</keyword>
<evidence type="ECO:0000256" key="7">
    <source>
        <dbReference type="ARBA" id="ARBA00023054"/>
    </source>
</evidence>
<comment type="caution">
    <text evidence="14">The sequence shown here is derived from an EMBL/GenBank/DDBJ whole genome shotgun (WGS) entry which is preliminary data.</text>
</comment>
<comment type="similarity">
    <text evidence="2 11">Belongs to the kinesin light chain family.</text>
</comment>
<evidence type="ECO:0000256" key="8">
    <source>
        <dbReference type="ARBA" id="ARBA00023175"/>
    </source>
</evidence>
<feature type="region of interest" description="Disordered" evidence="13">
    <location>
        <begin position="37"/>
        <end position="58"/>
    </location>
</feature>
<comment type="function">
    <text evidence="11">Kinesin is a microtubule-associated force-producing protein that play a role in organelle transport.</text>
</comment>
<feature type="region of interest" description="Disordered" evidence="13">
    <location>
        <begin position="399"/>
        <end position="422"/>
    </location>
</feature>
<dbReference type="InterPro" id="IPR002151">
    <property type="entry name" value="Kinesin_light"/>
</dbReference>
<dbReference type="PROSITE" id="PS50005">
    <property type="entry name" value="TPR"/>
    <property type="match status" value="3"/>
</dbReference>
<dbReference type="Pfam" id="PF13374">
    <property type="entry name" value="TPR_10"/>
    <property type="match status" value="2"/>
</dbReference>
<keyword evidence="3 11" id="KW-0963">Cytoplasm</keyword>
<feature type="repeat" description="TPR" evidence="10">
    <location>
        <begin position="240"/>
        <end position="273"/>
    </location>
</feature>
<comment type="subcellular location">
    <subcellularLocation>
        <location evidence="1 11">Cytoplasm</location>
        <location evidence="1 11">Cytoskeleton</location>
    </subcellularLocation>
</comment>
<feature type="repeat" description="TPR" evidence="10">
    <location>
        <begin position="282"/>
        <end position="315"/>
    </location>
</feature>
<proteinExistence type="inferred from homology"/>
<keyword evidence="4 11" id="KW-0493">Microtubule</keyword>
<dbReference type="EMBL" id="CALNXK010000008">
    <property type="protein sequence ID" value="CAH3040801.1"/>
    <property type="molecule type" value="Genomic_DNA"/>
</dbReference>
<evidence type="ECO:0000256" key="9">
    <source>
        <dbReference type="ARBA" id="ARBA00023212"/>
    </source>
</evidence>
<evidence type="ECO:0000256" key="12">
    <source>
        <dbReference type="SAM" id="Coils"/>
    </source>
</evidence>
<evidence type="ECO:0000256" key="5">
    <source>
        <dbReference type="ARBA" id="ARBA00022737"/>
    </source>
</evidence>
<evidence type="ECO:0000313" key="15">
    <source>
        <dbReference type="Proteomes" id="UP001159405"/>
    </source>
</evidence>
<protein>
    <recommendedName>
        <fullName evidence="11">Kinesin light chain</fullName>
    </recommendedName>
</protein>
<evidence type="ECO:0000256" key="10">
    <source>
        <dbReference type="PROSITE-ProRule" id="PRU00339"/>
    </source>
</evidence>
<dbReference type="SMART" id="SM00028">
    <property type="entry name" value="TPR"/>
    <property type="match status" value="5"/>
</dbReference>
<dbReference type="Pfam" id="PF13424">
    <property type="entry name" value="TPR_12"/>
    <property type="match status" value="2"/>
</dbReference>
<reference evidence="14 15" key="1">
    <citation type="submission" date="2022-05" db="EMBL/GenBank/DDBJ databases">
        <authorList>
            <consortium name="Genoscope - CEA"/>
            <person name="William W."/>
        </authorList>
    </citation>
    <scope>NUCLEOTIDE SEQUENCE [LARGE SCALE GENOMIC DNA]</scope>
</reference>
<accession>A0ABN8N3A9</accession>
<keyword evidence="8 11" id="KW-0505">Motor protein</keyword>
<evidence type="ECO:0000256" key="2">
    <source>
        <dbReference type="ARBA" id="ARBA00009622"/>
    </source>
</evidence>
<evidence type="ECO:0000256" key="6">
    <source>
        <dbReference type="ARBA" id="ARBA00022803"/>
    </source>
</evidence>
<feature type="region of interest" description="Disordered" evidence="13">
    <location>
        <begin position="495"/>
        <end position="617"/>
    </location>
</feature>
<name>A0ABN8N3A9_9CNID</name>
<sequence length="617" mass="68651">MTNFESGNRKWTQDEIINNTKNVVRGLETLKNEHSGLLNNLDSNRDKNEDESELEREKGSIIQESIEKIELGLGEAQVMMALCSHLSTVEAEKQKLKAQVRRLCQENAWLREELSVTQQKLQESEQKVAQLEEEKKHLEFMNSIKKYDDDEGIENDISIDLLSQDEEEVDEVDDETLSQASSATSASASGVYEIPARLRTLHNLVIQYASQGRYEVAVPLCKQALEDLEKTSGHDHPDVATMLNILALVYRDQNKYKEAANLLHDALTIREKTLGEDHPAVAATLNNLAVLYGKRGKYKEAEPLCKRALEIREKVLGKDHPDVAKQLNNLALLCQNQGKYDEVEQYYQRALEIYTTKLGPDDPNVAKTKNNLASAYLKQGKYKAAETLYKQVLTRAHEREFGPGTESSLEDDGKRGKDNAPYGEYGGWHKAAKVDSPTVTTTLRNLGALYRRQGKFEAAETLEECALRSRQNVCNALDVVRQTKVAQLLAEDVGGSSSFAGSSVASSSPSLNGSSSKTSIETDKDDTNDDKKNGKREKTFSRLKRTLSSRGQKLMEKMGGSGTRLQRSSSRDNLAHHAKLSPSERISRSTPMLAQPQPDPDRGRSGSVSTRGAHIGS</sequence>
<feature type="compositionally biased region" description="Low complexity" evidence="13">
    <location>
        <begin position="495"/>
        <end position="519"/>
    </location>
</feature>
<dbReference type="InterPro" id="IPR011990">
    <property type="entry name" value="TPR-like_helical_dom_sf"/>
</dbReference>
<keyword evidence="15" id="KW-1185">Reference proteome</keyword>
<keyword evidence="5" id="KW-0677">Repeat</keyword>
<evidence type="ECO:0000256" key="4">
    <source>
        <dbReference type="ARBA" id="ARBA00022701"/>
    </source>
</evidence>
<gene>
    <name evidence="14" type="ORF">PLOB_00045446</name>
</gene>
<evidence type="ECO:0000256" key="1">
    <source>
        <dbReference type="ARBA" id="ARBA00004245"/>
    </source>
</evidence>
<dbReference type="SUPFAM" id="SSF48452">
    <property type="entry name" value="TPR-like"/>
    <property type="match status" value="1"/>
</dbReference>
<keyword evidence="7 12" id="KW-0175">Coiled coil</keyword>
<dbReference type="InterPro" id="IPR019734">
    <property type="entry name" value="TPR_rpt"/>
</dbReference>